<dbReference type="Proteomes" id="UP001519271">
    <property type="component" value="Unassembled WGS sequence"/>
</dbReference>
<protein>
    <submittedName>
        <fullName evidence="1">Uncharacterized protein</fullName>
    </submittedName>
</protein>
<keyword evidence="2" id="KW-1185">Reference proteome</keyword>
<name>A0ABS4G8Z7_9CLOT</name>
<feature type="non-terminal residue" evidence="1">
    <location>
        <position position="29"/>
    </location>
</feature>
<organism evidence="1 2">
    <name type="scientific">Youngiibacter multivorans</name>
    <dbReference type="NCBI Taxonomy" id="937251"/>
    <lineage>
        <taxon>Bacteria</taxon>
        <taxon>Bacillati</taxon>
        <taxon>Bacillota</taxon>
        <taxon>Clostridia</taxon>
        <taxon>Eubacteriales</taxon>
        <taxon>Clostridiaceae</taxon>
        <taxon>Youngiibacter</taxon>
    </lineage>
</organism>
<gene>
    <name evidence="1" type="ORF">J2Z34_003537</name>
</gene>
<comment type="caution">
    <text evidence="1">The sequence shown here is derived from an EMBL/GenBank/DDBJ whole genome shotgun (WGS) entry which is preliminary data.</text>
</comment>
<dbReference type="EMBL" id="JAGGKC010000071">
    <property type="protein sequence ID" value="MBP1921014.1"/>
    <property type="molecule type" value="Genomic_DNA"/>
</dbReference>
<sequence length="29" mass="3224">MNYDPALDNHGLPMGPFKSISVPRPIAWV</sequence>
<evidence type="ECO:0000313" key="1">
    <source>
        <dbReference type="EMBL" id="MBP1921014.1"/>
    </source>
</evidence>
<reference evidence="1 2" key="1">
    <citation type="submission" date="2021-03" db="EMBL/GenBank/DDBJ databases">
        <title>Genomic Encyclopedia of Type Strains, Phase IV (KMG-IV): sequencing the most valuable type-strain genomes for metagenomic binning, comparative biology and taxonomic classification.</title>
        <authorList>
            <person name="Goeker M."/>
        </authorList>
    </citation>
    <scope>NUCLEOTIDE SEQUENCE [LARGE SCALE GENOMIC DNA]</scope>
    <source>
        <strain evidence="1 2">DSM 6139</strain>
    </source>
</reference>
<evidence type="ECO:0000313" key="2">
    <source>
        <dbReference type="Proteomes" id="UP001519271"/>
    </source>
</evidence>
<proteinExistence type="predicted"/>
<accession>A0ABS4G8Z7</accession>